<dbReference type="Proteomes" id="UP000683925">
    <property type="component" value="Unassembled WGS sequence"/>
</dbReference>
<dbReference type="OMA" id="HYYHEEC"/>
<evidence type="ECO:0000313" key="2">
    <source>
        <dbReference type="EMBL" id="CAD8192206.1"/>
    </source>
</evidence>
<keyword evidence="1" id="KW-0175">Coiled coil</keyword>
<accession>A0A8S1X1S1</accession>
<reference evidence="2" key="1">
    <citation type="submission" date="2021-01" db="EMBL/GenBank/DDBJ databases">
        <authorList>
            <consortium name="Genoscope - CEA"/>
            <person name="William W."/>
        </authorList>
    </citation>
    <scope>NUCLEOTIDE SEQUENCE</scope>
</reference>
<feature type="coiled-coil region" evidence="1">
    <location>
        <begin position="183"/>
        <end position="219"/>
    </location>
</feature>
<keyword evidence="3" id="KW-1185">Reference proteome</keyword>
<evidence type="ECO:0000256" key="1">
    <source>
        <dbReference type="SAM" id="Coils"/>
    </source>
</evidence>
<dbReference type="OrthoDB" id="310220at2759"/>
<gene>
    <name evidence="2" type="ORF">POCTA_138.1.T1010171</name>
</gene>
<dbReference type="EMBL" id="CAJJDP010000101">
    <property type="protein sequence ID" value="CAD8192206.1"/>
    <property type="molecule type" value="Genomic_DNA"/>
</dbReference>
<proteinExistence type="predicted"/>
<evidence type="ECO:0000313" key="3">
    <source>
        <dbReference type="Proteomes" id="UP000683925"/>
    </source>
</evidence>
<dbReference type="AlphaFoldDB" id="A0A8S1X1S1"/>
<feature type="coiled-coil region" evidence="1">
    <location>
        <begin position="23"/>
        <end position="94"/>
    </location>
</feature>
<name>A0A8S1X1S1_PAROT</name>
<comment type="caution">
    <text evidence="2">The sequence shown here is derived from an EMBL/GenBank/DDBJ whole genome shotgun (WGS) entry which is preliminary data.</text>
</comment>
<organism evidence="2 3">
    <name type="scientific">Paramecium octaurelia</name>
    <dbReference type="NCBI Taxonomy" id="43137"/>
    <lineage>
        <taxon>Eukaryota</taxon>
        <taxon>Sar</taxon>
        <taxon>Alveolata</taxon>
        <taxon>Ciliophora</taxon>
        <taxon>Intramacronucleata</taxon>
        <taxon>Oligohymenophorea</taxon>
        <taxon>Peniculida</taxon>
        <taxon>Parameciidae</taxon>
        <taxon>Paramecium</taxon>
    </lineage>
</organism>
<sequence>MMNQNSQMLLKLQEFQSGFSNSITKLQDQAKNYNNCYNLANKEIKDYYNTLQKQANKIDQYQLQNNKGKCDNSLEALQKHYNGLNEQLNNFNQEVLLYQFLQVEFDNYRLSMELQQQAQSELKPFQHYPLLQQSSVNFGLVNELTRELQSILAYQYQQFKQNDQINEFIRDLTSFIQQQIEIRDEEQRKIQQQFEESQRQQLEIKKQKEELELQNGIDTDQNENDENLSEPEDLVQLCQECGQTIKCNHFLTKCLHYYHEECILQKVKANYQQTSIYCSCNTLISSRMIKGVLDHSRDDQSQINFEIFLQFQIKLLLKKGNYNYAECKCGFLYISEKSEKLDRCENCERDY</sequence>
<protein>
    <submittedName>
        <fullName evidence="2">Uncharacterized protein</fullName>
    </submittedName>
</protein>